<keyword evidence="10 16" id="KW-0560">Oxidoreductase</keyword>
<sequence>MLTKKTLTFVSAFCGHIFDFESKLSGYCMKNTKETGLLSAQVSRRKLVKSSAIGGLVAASGGLSLPFARKAVAQSNTASANTNEKVIWSACTVNCGSRCPLRMHVVDGEIKYVETDNTGDDNYEGLHQVRACLRGRSMRRRVYNADRLKYPMKRVGARGEGKFKRISWEEAFDTIAASMQHIIKDYGNEAIYLNYGTGTLGGTMTRSWPPGSTLIARLMNCCGGYLNHYGDYSTAQIAEGLNYTYGGWADGNSPSDIENSKLVVLFGNNPGETRMSGGGVTYYLEQARQKSDARMIIIDPRYNDTGAGREDEWVPIRPGTDAALASALAYVMIKEDLVDQPFLDKYCVGYDEKTMPAGAPANGHYKAYILGEGADGIAKTPEWASKITGIPADKIIKLGREIGAAKPAYISQGWGPQRHSNGELASRAISMLAILTGNVGINGGNSGAREGSYDLDFVRMPTLENPVQTSISMFLWTDAIVRGPEMTAKRDGVRGKDKLDVPIKMIWNYAGNCLVNQHSEINRTHEILQDDKQCEMIVVIDNHMTASAKYADILLPDCTASEQMDFCLDASAGNMSYVIFADQVIKPRFECKNIYEMTSELAKRMGVEAQFTEGRNQEEWLRHLYKQSQQAMPGLPSFEEFRQQGIYKQRDPEGHHVAYKAFREDPAANPLTTPSGKIEIYSAQLAEKAATWELAKDDVIDPLPIYSAGFESYEDPLVEKFPLQLTGFHYKARAHSTYGNVDLLKAACRQEMWINPMDAKKRGITNGDIVRIFNDRGEVRINAKVTPRMMPGVVALGEGAWYSPDANRVDHAGSINVLTTQRPSPLAKGNPSHSNLVQVTKA</sequence>
<evidence type="ECO:0000256" key="8">
    <source>
        <dbReference type="ARBA" id="ARBA00022723"/>
    </source>
</evidence>
<evidence type="ECO:0000256" key="9">
    <source>
        <dbReference type="ARBA" id="ARBA00022729"/>
    </source>
</evidence>
<dbReference type="InterPro" id="IPR006655">
    <property type="entry name" value="Mopterin_OxRdtase_prok_CS"/>
</dbReference>
<evidence type="ECO:0000256" key="6">
    <source>
        <dbReference type="ARBA" id="ARBA00022485"/>
    </source>
</evidence>
<protein>
    <submittedName>
        <fullName evidence="16">Anaerobic dimethyl sulfoxide reductase chain A</fullName>
        <ecNumber evidence="16">1.-.-.-</ecNumber>
        <ecNumber evidence="16">1.8.99.-</ecNumber>
    </submittedName>
</protein>
<dbReference type="Gene3D" id="3.40.228.10">
    <property type="entry name" value="Dimethylsulfoxide Reductase, domain 2"/>
    <property type="match status" value="1"/>
</dbReference>
<evidence type="ECO:0000256" key="2">
    <source>
        <dbReference type="ARBA" id="ARBA00001966"/>
    </source>
</evidence>
<keyword evidence="7" id="KW-0500">Molybdenum</keyword>
<dbReference type="NCBIfam" id="NF011566">
    <property type="entry name" value="PRK14990.1"/>
    <property type="match status" value="1"/>
</dbReference>
<dbReference type="PANTHER" id="PTHR43742:SF3">
    <property type="entry name" value="DIMETHYL SULFOXIDE REDUCTASE DMSA"/>
    <property type="match status" value="1"/>
</dbReference>
<feature type="region of interest" description="Disordered" evidence="14">
    <location>
        <begin position="821"/>
        <end position="842"/>
    </location>
</feature>
<evidence type="ECO:0000256" key="10">
    <source>
        <dbReference type="ARBA" id="ARBA00023002"/>
    </source>
</evidence>
<dbReference type="PROSITE" id="PS51669">
    <property type="entry name" value="4FE4S_MOW_BIS_MGD"/>
    <property type="match status" value="1"/>
</dbReference>
<dbReference type="FunFam" id="2.40.40.20:FF:000010">
    <property type="entry name" value="Anaerobic dimethyl sulfoxide reductase subunit A"/>
    <property type="match status" value="1"/>
</dbReference>
<evidence type="ECO:0000256" key="14">
    <source>
        <dbReference type="SAM" id="MobiDB-lite"/>
    </source>
</evidence>
<dbReference type="FunFam" id="3.40.50.12440:FF:000002">
    <property type="entry name" value="Anaerobic dimethyl sulfoxide reductase, A subunit"/>
    <property type="match status" value="1"/>
</dbReference>
<dbReference type="CDD" id="cd02770">
    <property type="entry name" value="MopB_DmsA-EC"/>
    <property type="match status" value="1"/>
</dbReference>
<dbReference type="EC" id="1.-.-.-" evidence="16"/>
<dbReference type="InterPro" id="IPR027467">
    <property type="entry name" value="MopterinOxRdtase_cofactor_BS"/>
</dbReference>
<comment type="cofactor">
    <cofactor evidence="2">
        <name>[4Fe-4S] cluster</name>
        <dbReference type="ChEBI" id="CHEBI:49883"/>
    </cofactor>
</comment>
<feature type="domain" description="4Fe-4S Mo/W bis-MGD-type" evidence="15">
    <location>
        <begin position="84"/>
        <end position="146"/>
    </location>
</feature>
<dbReference type="PROSITE" id="PS00932">
    <property type="entry name" value="MOLYBDOPTERIN_PROK_3"/>
    <property type="match status" value="1"/>
</dbReference>
<keyword evidence="5" id="KW-1003">Cell membrane</keyword>
<keyword evidence="11" id="KW-0408">Iron</keyword>
<dbReference type="Gene3D" id="2.40.40.20">
    <property type="match status" value="1"/>
</dbReference>
<proteinExistence type="inferred from homology"/>
<dbReference type="NCBIfam" id="TIGR02166">
    <property type="entry name" value="dmsA_ynfE"/>
    <property type="match status" value="1"/>
</dbReference>
<dbReference type="Gene3D" id="2.20.25.90">
    <property type="entry name" value="ADC-like domains"/>
    <property type="match status" value="1"/>
</dbReference>
<accession>A0ABD3ZG22</accession>
<feature type="compositionally biased region" description="Polar residues" evidence="14">
    <location>
        <begin position="831"/>
        <end position="842"/>
    </location>
</feature>
<evidence type="ECO:0000256" key="3">
    <source>
        <dbReference type="ARBA" id="ARBA00004413"/>
    </source>
</evidence>
<dbReference type="SUPFAM" id="SSF50692">
    <property type="entry name" value="ADC-like"/>
    <property type="match status" value="1"/>
</dbReference>
<keyword evidence="9" id="KW-0732">Signal</keyword>
<dbReference type="InterPro" id="IPR006657">
    <property type="entry name" value="MoPterin_dinucl-bd_dom"/>
</dbReference>
<reference evidence="17" key="1">
    <citation type="submission" date="2014-05" db="EMBL/GenBank/DDBJ databases">
        <title>ATOL: Assembling a taxonomically balanced genome-scale reconstruction of the evolutionary history of the Enterobacteriaceae.</title>
        <authorList>
            <person name="Plunkett G. III"/>
            <person name="Neeno-Eckwall E.C."/>
            <person name="Glasner J.D."/>
            <person name="Perna N.T."/>
        </authorList>
    </citation>
    <scope>NUCLEOTIDE SEQUENCE [LARGE SCALE GENOMIC DNA]</scope>
    <source>
        <strain evidence="17">ATCC 13337</strain>
    </source>
</reference>
<dbReference type="PANTHER" id="PTHR43742">
    <property type="entry name" value="TRIMETHYLAMINE-N-OXIDE REDUCTASE"/>
    <property type="match status" value="1"/>
</dbReference>
<dbReference type="InterPro" id="IPR011888">
    <property type="entry name" value="Anaer_DMSO_reductase"/>
</dbReference>
<dbReference type="GO" id="GO:0046872">
    <property type="term" value="F:metal ion binding"/>
    <property type="evidence" value="ECO:0007669"/>
    <property type="project" value="UniProtKB-KW"/>
</dbReference>
<evidence type="ECO:0000313" key="16">
    <source>
        <dbReference type="EMBL" id="KFC87564.1"/>
    </source>
</evidence>
<dbReference type="FunFam" id="3.40.50.740:FF:000005">
    <property type="entry name" value="Anaerobic dimethyl sulfoxide reductase, A subunit"/>
    <property type="match status" value="1"/>
</dbReference>
<dbReference type="PROSITE" id="PS00490">
    <property type="entry name" value="MOLYBDOPTERIN_PROK_2"/>
    <property type="match status" value="1"/>
</dbReference>
<dbReference type="EMBL" id="JMPK01000043">
    <property type="protein sequence ID" value="KFC87564.1"/>
    <property type="molecule type" value="Genomic_DNA"/>
</dbReference>
<evidence type="ECO:0000256" key="12">
    <source>
        <dbReference type="ARBA" id="ARBA00023014"/>
    </source>
</evidence>
<dbReference type="InterPro" id="IPR009010">
    <property type="entry name" value="Asp_de-COase-like_dom_sf"/>
</dbReference>
<dbReference type="FunFam" id="2.20.25.90:FF:000004">
    <property type="entry name" value="Dimethyl sulfoxide reductase subunit A"/>
    <property type="match status" value="1"/>
</dbReference>
<dbReference type="InterPro" id="IPR006963">
    <property type="entry name" value="Mopterin_OxRdtase_4Fe-4S_dom"/>
</dbReference>
<dbReference type="Gene3D" id="3.40.50.740">
    <property type="match status" value="2"/>
</dbReference>
<dbReference type="PROSITE" id="PS51318">
    <property type="entry name" value="TAT"/>
    <property type="match status" value="1"/>
</dbReference>
<dbReference type="Proteomes" id="UP000028605">
    <property type="component" value="Unassembled WGS sequence"/>
</dbReference>
<gene>
    <name evidence="16" type="ORF">GHAL_2259</name>
</gene>
<dbReference type="PROSITE" id="PS00551">
    <property type="entry name" value="MOLYBDOPTERIN_PROK_1"/>
    <property type="match status" value="1"/>
</dbReference>
<evidence type="ECO:0000256" key="1">
    <source>
        <dbReference type="ARBA" id="ARBA00001942"/>
    </source>
</evidence>
<dbReference type="AlphaFoldDB" id="A0ABD3ZG22"/>
<dbReference type="Pfam" id="PF04879">
    <property type="entry name" value="Molybdop_Fe4S4"/>
    <property type="match status" value="1"/>
</dbReference>
<organism evidence="16 17">
    <name type="scientific">Hafnia alvei ATCC 13337</name>
    <dbReference type="NCBI Taxonomy" id="910996"/>
    <lineage>
        <taxon>Bacteria</taxon>
        <taxon>Pseudomonadati</taxon>
        <taxon>Pseudomonadota</taxon>
        <taxon>Gammaproteobacteria</taxon>
        <taxon>Enterobacterales</taxon>
        <taxon>Hafniaceae</taxon>
        <taxon>Hafnia</taxon>
    </lineage>
</organism>
<dbReference type="InterPro" id="IPR006656">
    <property type="entry name" value="Mopterin_OxRdtase"/>
</dbReference>
<dbReference type="FunFam" id="3.40.228.10:FF:000004">
    <property type="entry name" value="Dimethyl sulfoxide reductase subunit A"/>
    <property type="match status" value="1"/>
</dbReference>
<dbReference type="InterPro" id="IPR050612">
    <property type="entry name" value="Prok_Mopterin_Oxidored"/>
</dbReference>
<comment type="similarity">
    <text evidence="4">Belongs to the prokaryotic molybdopterin-containing oxidoreductase family.</text>
</comment>
<dbReference type="Pfam" id="PF01568">
    <property type="entry name" value="Molydop_binding"/>
    <property type="match status" value="1"/>
</dbReference>
<dbReference type="SUPFAM" id="SSF53706">
    <property type="entry name" value="Formate dehydrogenase/DMSO reductase, domains 1-3"/>
    <property type="match status" value="1"/>
</dbReference>
<evidence type="ECO:0000256" key="7">
    <source>
        <dbReference type="ARBA" id="ARBA00022505"/>
    </source>
</evidence>
<dbReference type="Pfam" id="PF00384">
    <property type="entry name" value="Molybdopterin"/>
    <property type="match status" value="1"/>
</dbReference>
<dbReference type="EC" id="1.8.99.-" evidence="16"/>
<dbReference type="GO" id="GO:0051539">
    <property type="term" value="F:4 iron, 4 sulfur cluster binding"/>
    <property type="evidence" value="ECO:0007669"/>
    <property type="project" value="UniProtKB-KW"/>
</dbReference>
<comment type="caution">
    <text evidence="16">The sequence shown here is derived from an EMBL/GenBank/DDBJ whole genome shotgun (WGS) entry which is preliminary data.</text>
</comment>
<dbReference type="CDD" id="cd02794">
    <property type="entry name" value="MopB_CT_DmsA-EC"/>
    <property type="match status" value="1"/>
</dbReference>
<evidence type="ECO:0000256" key="13">
    <source>
        <dbReference type="ARBA" id="ARBA00023136"/>
    </source>
</evidence>
<keyword evidence="6" id="KW-0004">4Fe-4S</keyword>
<comment type="subcellular location">
    <subcellularLocation>
        <location evidence="3">Cell membrane</location>
        <topology evidence="3">Peripheral membrane protein</topology>
        <orientation evidence="3">Cytoplasmic side</orientation>
    </subcellularLocation>
</comment>
<evidence type="ECO:0000256" key="11">
    <source>
        <dbReference type="ARBA" id="ARBA00023004"/>
    </source>
</evidence>
<evidence type="ECO:0000256" key="4">
    <source>
        <dbReference type="ARBA" id="ARBA00010312"/>
    </source>
</evidence>
<dbReference type="GO" id="GO:0016491">
    <property type="term" value="F:oxidoreductase activity"/>
    <property type="evidence" value="ECO:0007669"/>
    <property type="project" value="UniProtKB-KW"/>
</dbReference>
<name>A0ABD3ZG22_HAFAL</name>
<evidence type="ECO:0000256" key="5">
    <source>
        <dbReference type="ARBA" id="ARBA00022475"/>
    </source>
</evidence>
<evidence type="ECO:0000313" key="17">
    <source>
        <dbReference type="Proteomes" id="UP000028605"/>
    </source>
</evidence>
<dbReference type="FunFam" id="3.40.50.12440:FF:000003">
    <property type="entry name" value="Anaerobic dimethyl sulfoxide reductase subunit A"/>
    <property type="match status" value="1"/>
</dbReference>
<dbReference type="InterPro" id="IPR006311">
    <property type="entry name" value="TAT_signal"/>
</dbReference>
<dbReference type="GO" id="GO:0005886">
    <property type="term" value="C:plasma membrane"/>
    <property type="evidence" value="ECO:0007669"/>
    <property type="project" value="UniProtKB-SubCell"/>
</dbReference>
<evidence type="ECO:0000259" key="15">
    <source>
        <dbReference type="PROSITE" id="PS51669"/>
    </source>
</evidence>
<dbReference type="SMART" id="SM00926">
    <property type="entry name" value="Molybdop_Fe4S4"/>
    <property type="match status" value="1"/>
</dbReference>
<keyword evidence="13" id="KW-0472">Membrane</keyword>
<keyword evidence="12" id="KW-0411">Iron-sulfur</keyword>
<comment type="cofactor">
    <cofactor evidence="1">
        <name>Mo-bis(molybdopterin guanine dinucleotide)</name>
        <dbReference type="ChEBI" id="CHEBI:60539"/>
    </cofactor>
</comment>
<keyword evidence="8" id="KW-0479">Metal-binding</keyword>